<dbReference type="PANTHER" id="PTHR22602">
    <property type="entry name" value="TRANSFERASE CAF17, MITOCHONDRIAL-RELATED"/>
    <property type="match status" value="1"/>
</dbReference>
<protein>
    <recommendedName>
        <fullName evidence="3">Aminomethyltransferase folate-binding domain-containing protein</fullName>
    </recommendedName>
</protein>
<dbReference type="Gene3D" id="2.40.30.160">
    <property type="match status" value="1"/>
</dbReference>
<dbReference type="PANTHER" id="PTHR22602:SF0">
    <property type="entry name" value="TRANSFERASE CAF17, MITOCHONDRIAL-RELATED"/>
    <property type="match status" value="1"/>
</dbReference>
<organism evidence="1 2">
    <name type="scientific">Piscirickettsia litoralis</name>
    <dbReference type="NCBI Taxonomy" id="1891921"/>
    <lineage>
        <taxon>Bacteria</taxon>
        <taxon>Pseudomonadati</taxon>
        <taxon>Pseudomonadota</taxon>
        <taxon>Gammaproteobacteria</taxon>
        <taxon>Thiotrichales</taxon>
        <taxon>Piscirickettsiaceae</taxon>
        <taxon>Piscirickettsia</taxon>
    </lineage>
</organism>
<evidence type="ECO:0000313" key="1">
    <source>
        <dbReference type="EMBL" id="ODN42237.1"/>
    </source>
</evidence>
<comment type="caution">
    <text evidence="1">The sequence shown here is derived from an EMBL/GenBank/DDBJ whole genome shotgun (WGS) entry which is preliminary data.</text>
</comment>
<accession>A0ABX3A056</accession>
<dbReference type="Proteomes" id="UP000094329">
    <property type="component" value="Unassembled WGS sequence"/>
</dbReference>
<dbReference type="SUPFAM" id="SSF103025">
    <property type="entry name" value="Folate-binding domain"/>
    <property type="match status" value="1"/>
</dbReference>
<dbReference type="InterPro" id="IPR017703">
    <property type="entry name" value="YgfZ/GCV_T_CS"/>
</dbReference>
<keyword evidence="2" id="KW-1185">Reference proteome</keyword>
<proteinExistence type="predicted"/>
<sequence length="328" mass="36885">MPTSWQQCIDNDPKITLDSALTLDTHNHMYLTALTHTEILTLDADLQKAKDLMQGQFTCDLNQLSATNSLLGACCNPQGRILATFRIFYYKGNYHLSMQQGTAKLLKDHLDKFAIFYRAKLIINPKIKALALIGTPASDYINEHFNASLTHANQQINENNIAVIQAPGEKRYEVYGQENELTSWLNESSFATAPALNWYQGNIQNYIAEITPSLSGQFLPHDLGLDKTNVIDFNKGCYSGQEIIARMHYRGTPKRSGFVIHWQGDFACPGDIIYDEHEKKAGVIINPIKLENNQNIALCSLNHQQLENTLTIHQHPLQVQALPTSSND</sequence>
<dbReference type="Gene3D" id="3.30.70.1400">
    <property type="entry name" value="Aminomethyltransferase beta-barrel domains"/>
    <property type="match status" value="1"/>
</dbReference>
<dbReference type="NCBIfam" id="TIGR03317">
    <property type="entry name" value="ygfZ_signature"/>
    <property type="match status" value="1"/>
</dbReference>
<dbReference type="RefSeq" id="WP_069312034.1">
    <property type="nucleotide sequence ID" value="NZ_MDTU01000001.1"/>
</dbReference>
<dbReference type="InterPro" id="IPR045179">
    <property type="entry name" value="YgfZ/GcvT"/>
</dbReference>
<name>A0ABX3A056_9GAMM</name>
<gene>
    <name evidence="1" type="ORF">BGC07_03915</name>
</gene>
<dbReference type="Gene3D" id="3.30.70.1630">
    <property type="match status" value="1"/>
</dbReference>
<dbReference type="EMBL" id="MDTU01000001">
    <property type="protein sequence ID" value="ODN42237.1"/>
    <property type="molecule type" value="Genomic_DNA"/>
</dbReference>
<evidence type="ECO:0000313" key="2">
    <source>
        <dbReference type="Proteomes" id="UP000094329"/>
    </source>
</evidence>
<reference evidence="1 2" key="1">
    <citation type="submission" date="2016-08" db="EMBL/GenBank/DDBJ databases">
        <title>Draft genome sequence of Candidatus Piscirickettsia litoralis, from seawater.</title>
        <authorList>
            <person name="Wan X."/>
            <person name="Lee A.J."/>
            <person name="Hou S."/>
            <person name="Donachie S.P."/>
        </authorList>
    </citation>
    <scope>NUCLEOTIDE SEQUENCE [LARGE SCALE GENOMIC DNA]</scope>
    <source>
        <strain evidence="1 2">Y2</strain>
    </source>
</reference>
<evidence type="ECO:0008006" key="3">
    <source>
        <dbReference type="Google" id="ProtNLM"/>
    </source>
</evidence>